<dbReference type="EMBL" id="SDAM02000175">
    <property type="protein sequence ID" value="KAH6825400.1"/>
    <property type="molecule type" value="Genomic_DNA"/>
</dbReference>
<sequence length="122" mass="13989">MRRSSKSSETMLRFILKKFPAVAGDLEQKRDRQETQDNEGSSEPSTMATQNQTHQSPSTPIEQNPVPSIEHDLGKRKQVCEYSVNVQDEIRCAYLKVGPYQPKLEVYPGTQFGNRNRSFQKK</sequence>
<reference evidence="2 3" key="1">
    <citation type="journal article" date="2021" name="Nat. Commun.">
        <title>Incipient diploidization of the medicinal plant Perilla within 10,000 years.</title>
        <authorList>
            <person name="Zhang Y."/>
            <person name="Shen Q."/>
            <person name="Leng L."/>
            <person name="Zhang D."/>
            <person name="Chen S."/>
            <person name="Shi Y."/>
            <person name="Ning Z."/>
            <person name="Chen S."/>
        </authorList>
    </citation>
    <scope>NUCLEOTIDE SEQUENCE [LARGE SCALE GENOMIC DNA]</scope>
    <source>
        <strain evidence="3">cv. PC099</strain>
    </source>
</reference>
<feature type="compositionally biased region" description="Polar residues" evidence="1">
    <location>
        <begin position="38"/>
        <end position="66"/>
    </location>
</feature>
<comment type="caution">
    <text evidence="2">The sequence shown here is derived from an EMBL/GenBank/DDBJ whole genome shotgun (WGS) entry which is preliminary data.</text>
</comment>
<feature type="compositionally biased region" description="Basic and acidic residues" evidence="1">
    <location>
        <begin position="26"/>
        <end position="35"/>
    </location>
</feature>
<gene>
    <name evidence="2" type="ORF">C2S53_000972</name>
</gene>
<protein>
    <submittedName>
        <fullName evidence="2">Uncharacterized protein</fullName>
    </submittedName>
</protein>
<dbReference type="Proteomes" id="UP001190926">
    <property type="component" value="Unassembled WGS sequence"/>
</dbReference>
<evidence type="ECO:0000256" key="1">
    <source>
        <dbReference type="SAM" id="MobiDB-lite"/>
    </source>
</evidence>
<feature type="region of interest" description="Disordered" evidence="1">
    <location>
        <begin position="23"/>
        <end position="72"/>
    </location>
</feature>
<accession>A0AAD4P4A4</accession>
<name>A0AAD4P4A4_PERFH</name>
<organism evidence="2 3">
    <name type="scientific">Perilla frutescens var. hirtella</name>
    <name type="common">Perilla citriodora</name>
    <name type="synonym">Perilla setoyensis</name>
    <dbReference type="NCBI Taxonomy" id="608512"/>
    <lineage>
        <taxon>Eukaryota</taxon>
        <taxon>Viridiplantae</taxon>
        <taxon>Streptophyta</taxon>
        <taxon>Embryophyta</taxon>
        <taxon>Tracheophyta</taxon>
        <taxon>Spermatophyta</taxon>
        <taxon>Magnoliopsida</taxon>
        <taxon>eudicotyledons</taxon>
        <taxon>Gunneridae</taxon>
        <taxon>Pentapetalae</taxon>
        <taxon>asterids</taxon>
        <taxon>lamiids</taxon>
        <taxon>Lamiales</taxon>
        <taxon>Lamiaceae</taxon>
        <taxon>Nepetoideae</taxon>
        <taxon>Elsholtzieae</taxon>
        <taxon>Perilla</taxon>
    </lineage>
</organism>
<keyword evidence="3" id="KW-1185">Reference proteome</keyword>
<evidence type="ECO:0000313" key="3">
    <source>
        <dbReference type="Proteomes" id="UP001190926"/>
    </source>
</evidence>
<dbReference type="AlphaFoldDB" id="A0AAD4P4A4"/>
<proteinExistence type="predicted"/>
<evidence type="ECO:0000313" key="2">
    <source>
        <dbReference type="EMBL" id="KAH6825400.1"/>
    </source>
</evidence>